<dbReference type="InterPro" id="IPR050238">
    <property type="entry name" value="DNA_Rep/Repair_Clamp_Loader"/>
</dbReference>
<proteinExistence type="predicted"/>
<sequence>MDMKAKEIIEQATNKQPRLLAQLSQAASHNRLAHAYLFSGPNGRGQSELVDWLAMRLLCPNISQTGQPDGDCDQCRRIANHEHPDVINIHAEGKTIKVEQVRFLRDEFSKTPIEGHHKVFIIHDADRLTTSAANGLLKFIEEPSAEQTAILLTENKAQILPTIISRTQVIEIPSLAPAQMKAALLELSYSPELAGLAQQLTDNLDLAATWLVDDWFMQSVAAIKKLVAAIIQGQSDAFVMVQVELLPLAKGNVEQDTLLAILGQAWRDILLMKVDGPAEGSFMDNPQWQTIITSLPLAKVVKILDATLHAPQRLQRNISFQTTLEALILESQLELAGA</sequence>
<dbReference type="EMBL" id="DF820484">
    <property type="protein sequence ID" value="GAK29994.1"/>
    <property type="molecule type" value="Genomic_DNA"/>
</dbReference>
<dbReference type="Pfam" id="PF13177">
    <property type="entry name" value="DNA_pol3_delta2"/>
    <property type="match status" value="1"/>
</dbReference>
<dbReference type="InterPro" id="IPR027417">
    <property type="entry name" value="P-loop_NTPase"/>
</dbReference>
<keyword evidence="2" id="KW-1185">Reference proteome</keyword>
<dbReference type="AlphaFoldDB" id="A0A069CRI0"/>
<name>A0A069CRI0_WEIOS</name>
<dbReference type="STRING" id="1329250.WOSG25_010810"/>
<keyword evidence="1" id="KW-0548">Nucleotidyltransferase</keyword>
<dbReference type="GO" id="GO:0006261">
    <property type="term" value="P:DNA-templated DNA replication"/>
    <property type="evidence" value="ECO:0007669"/>
    <property type="project" value="TreeGrafter"/>
</dbReference>
<dbReference type="Gene3D" id="3.40.50.300">
    <property type="entry name" value="P-loop containing nucleotide triphosphate hydrolases"/>
    <property type="match status" value="1"/>
</dbReference>
<dbReference type="PANTHER" id="PTHR11669:SF8">
    <property type="entry name" value="DNA POLYMERASE III SUBUNIT DELTA"/>
    <property type="match status" value="1"/>
</dbReference>
<evidence type="ECO:0000313" key="1">
    <source>
        <dbReference type="EMBL" id="GAK29994.1"/>
    </source>
</evidence>
<organism evidence="1 2">
    <name type="scientific">Weissella oryzae (strain DSM 25784 / JCM 18191 / LMG 30913 / SG25)</name>
    <dbReference type="NCBI Taxonomy" id="1329250"/>
    <lineage>
        <taxon>Bacteria</taxon>
        <taxon>Bacillati</taxon>
        <taxon>Bacillota</taxon>
        <taxon>Bacilli</taxon>
        <taxon>Lactobacillales</taxon>
        <taxon>Lactobacillaceae</taxon>
        <taxon>Weissella</taxon>
    </lineage>
</organism>
<reference evidence="2" key="1">
    <citation type="journal article" date="2014" name="Genome Announc.">
        <title>Draft genome sequence of Weissella oryzae SG25T, isolated from fermented rice grains.</title>
        <authorList>
            <person name="Tanizawa Y."/>
            <person name="Fujisawa T."/>
            <person name="Mochizuki T."/>
            <person name="Kaminuma E."/>
            <person name="Suzuki Y."/>
            <person name="Nakamura Y."/>
            <person name="Tohno M."/>
        </authorList>
    </citation>
    <scope>NUCLEOTIDE SEQUENCE [LARGE SCALE GENOMIC DNA]</scope>
    <source>
        <strain evidence="2">DSM 25784 / JCM 18191 / LMG 30913 / SG25</strain>
    </source>
</reference>
<keyword evidence="1" id="KW-0239">DNA-directed DNA polymerase</keyword>
<dbReference type="eggNOG" id="COG0470">
    <property type="taxonomic scope" value="Bacteria"/>
</dbReference>
<dbReference type="PANTHER" id="PTHR11669">
    <property type="entry name" value="REPLICATION FACTOR C / DNA POLYMERASE III GAMMA-TAU SUBUNIT"/>
    <property type="match status" value="1"/>
</dbReference>
<dbReference type="NCBIfam" id="TIGR00678">
    <property type="entry name" value="holB"/>
    <property type="match status" value="1"/>
</dbReference>
<dbReference type="GO" id="GO:0003887">
    <property type="term" value="F:DNA-directed DNA polymerase activity"/>
    <property type="evidence" value="ECO:0007669"/>
    <property type="project" value="UniProtKB-KW"/>
</dbReference>
<dbReference type="InterPro" id="IPR004622">
    <property type="entry name" value="DNA_pol_HolB"/>
</dbReference>
<keyword evidence="1" id="KW-0808">Transferase</keyword>
<dbReference type="GO" id="GO:0008408">
    <property type="term" value="F:3'-5' exonuclease activity"/>
    <property type="evidence" value="ECO:0007669"/>
    <property type="project" value="InterPro"/>
</dbReference>
<dbReference type="SUPFAM" id="SSF52540">
    <property type="entry name" value="P-loop containing nucleoside triphosphate hydrolases"/>
    <property type="match status" value="1"/>
</dbReference>
<dbReference type="Proteomes" id="UP000030643">
    <property type="component" value="Unassembled WGS sequence"/>
</dbReference>
<accession>A0A069CRI0</accession>
<protein>
    <submittedName>
        <fullName evidence="1">DNA-directed DNA polymerase III, delta subunit</fullName>
    </submittedName>
</protein>
<evidence type="ECO:0000313" key="2">
    <source>
        <dbReference type="Proteomes" id="UP000030643"/>
    </source>
</evidence>
<gene>
    <name evidence="1" type="primary">holB</name>
    <name evidence="1" type="ORF">WOSG25_010810</name>
</gene>